<proteinExistence type="inferred from homology"/>
<dbReference type="InterPro" id="IPR001117">
    <property type="entry name" value="Cu-oxidase_2nd"/>
</dbReference>
<keyword evidence="5" id="KW-0812">Transmembrane</keyword>
<dbReference type="GO" id="GO:0005886">
    <property type="term" value="C:plasma membrane"/>
    <property type="evidence" value="ECO:0007669"/>
    <property type="project" value="TreeGrafter"/>
</dbReference>
<dbReference type="GO" id="GO:0005507">
    <property type="term" value="F:copper ion binding"/>
    <property type="evidence" value="ECO:0007669"/>
    <property type="project" value="InterPro"/>
</dbReference>
<organism evidence="9 10">
    <name type="scientific">Pyrocoelia pectoralis</name>
    <dbReference type="NCBI Taxonomy" id="417401"/>
    <lineage>
        <taxon>Eukaryota</taxon>
        <taxon>Metazoa</taxon>
        <taxon>Ecdysozoa</taxon>
        <taxon>Arthropoda</taxon>
        <taxon>Hexapoda</taxon>
        <taxon>Insecta</taxon>
        <taxon>Pterygota</taxon>
        <taxon>Neoptera</taxon>
        <taxon>Endopterygota</taxon>
        <taxon>Coleoptera</taxon>
        <taxon>Polyphaga</taxon>
        <taxon>Elateriformia</taxon>
        <taxon>Elateroidea</taxon>
        <taxon>Lampyridae</taxon>
        <taxon>Lampyrinae</taxon>
        <taxon>Pyrocoelia</taxon>
    </lineage>
</organism>
<dbReference type="CDD" id="cd13905">
    <property type="entry name" value="CuRO_3_tcLLC2_insect_like"/>
    <property type="match status" value="1"/>
</dbReference>
<feature type="domain" description="Plastocyanin-like" evidence="6">
    <location>
        <begin position="210"/>
        <end position="304"/>
    </location>
</feature>
<evidence type="ECO:0000259" key="7">
    <source>
        <dbReference type="Pfam" id="PF07731"/>
    </source>
</evidence>
<dbReference type="Proteomes" id="UP001329430">
    <property type="component" value="Chromosome 4"/>
</dbReference>
<dbReference type="EMBL" id="JAVRBK010000004">
    <property type="protein sequence ID" value="KAK5644323.1"/>
    <property type="molecule type" value="Genomic_DNA"/>
</dbReference>
<dbReference type="Pfam" id="PF07731">
    <property type="entry name" value="Cu-oxidase_2"/>
    <property type="match status" value="1"/>
</dbReference>
<dbReference type="GO" id="GO:0016491">
    <property type="term" value="F:oxidoreductase activity"/>
    <property type="evidence" value="ECO:0007669"/>
    <property type="project" value="UniProtKB-KW"/>
</dbReference>
<keyword evidence="4" id="KW-0186">Copper</keyword>
<dbReference type="PANTHER" id="PTHR11709:SF394">
    <property type="entry name" value="FI03373P-RELATED"/>
    <property type="match status" value="1"/>
</dbReference>
<dbReference type="InterPro" id="IPR011707">
    <property type="entry name" value="Cu-oxidase-like_N"/>
</dbReference>
<evidence type="ECO:0000256" key="2">
    <source>
        <dbReference type="ARBA" id="ARBA00022723"/>
    </source>
</evidence>
<name>A0AAN7VCJ8_9COLE</name>
<dbReference type="SUPFAM" id="SSF49503">
    <property type="entry name" value="Cupredoxins"/>
    <property type="match status" value="3"/>
</dbReference>
<dbReference type="Pfam" id="PF07732">
    <property type="entry name" value="Cu-oxidase_3"/>
    <property type="match status" value="1"/>
</dbReference>
<dbReference type="PANTHER" id="PTHR11709">
    <property type="entry name" value="MULTI-COPPER OXIDASE"/>
    <property type="match status" value="1"/>
</dbReference>
<dbReference type="InterPro" id="IPR045087">
    <property type="entry name" value="Cu-oxidase_fam"/>
</dbReference>
<dbReference type="GO" id="GO:0006826">
    <property type="term" value="P:iron ion transport"/>
    <property type="evidence" value="ECO:0007669"/>
    <property type="project" value="TreeGrafter"/>
</dbReference>
<feature type="domain" description="Plastocyanin-like" evidence="7">
    <location>
        <begin position="429"/>
        <end position="560"/>
    </location>
</feature>
<evidence type="ECO:0000256" key="5">
    <source>
        <dbReference type="SAM" id="Phobius"/>
    </source>
</evidence>
<protein>
    <recommendedName>
        <fullName evidence="11">Laccase</fullName>
    </recommendedName>
</protein>
<evidence type="ECO:0008006" key="11">
    <source>
        <dbReference type="Google" id="ProtNLM"/>
    </source>
</evidence>
<reference evidence="9 10" key="1">
    <citation type="journal article" date="2024" name="Insects">
        <title>An Improved Chromosome-Level Genome Assembly of the Firefly Pyrocoelia pectoralis.</title>
        <authorList>
            <person name="Fu X."/>
            <person name="Meyer-Rochow V.B."/>
            <person name="Ballantyne L."/>
            <person name="Zhu X."/>
        </authorList>
    </citation>
    <scope>NUCLEOTIDE SEQUENCE [LARGE SCALE GENOMIC DNA]</scope>
    <source>
        <strain evidence="9">XCY_ONT2</strain>
    </source>
</reference>
<dbReference type="CDD" id="cd13858">
    <property type="entry name" value="CuRO_1_tcLCC2_insect_like"/>
    <property type="match status" value="1"/>
</dbReference>
<dbReference type="Gene3D" id="2.60.40.420">
    <property type="entry name" value="Cupredoxins - blue copper proteins"/>
    <property type="match status" value="3"/>
</dbReference>
<gene>
    <name evidence="9" type="ORF">RI129_005623</name>
</gene>
<keyword evidence="5" id="KW-0472">Membrane</keyword>
<dbReference type="FunFam" id="2.60.40.420:FF:000045">
    <property type="entry name" value="Laccase 2"/>
    <property type="match status" value="1"/>
</dbReference>
<comment type="caution">
    <text evidence="9">The sequence shown here is derived from an EMBL/GenBank/DDBJ whole genome shotgun (WGS) entry which is preliminary data.</text>
</comment>
<dbReference type="InterPro" id="IPR011706">
    <property type="entry name" value="Cu-oxidase_C"/>
</dbReference>
<evidence type="ECO:0000256" key="3">
    <source>
        <dbReference type="ARBA" id="ARBA00023002"/>
    </source>
</evidence>
<dbReference type="Pfam" id="PF00394">
    <property type="entry name" value="Cu-oxidase"/>
    <property type="match status" value="1"/>
</dbReference>
<evidence type="ECO:0000313" key="10">
    <source>
        <dbReference type="Proteomes" id="UP001329430"/>
    </source>
</evidence>
<dbReference type="AlphaFoldDB" id="A0AAN7VCJ8"/>
<evidence type="ECO:0000259" key="6">
    <source>
        <dbReference type="Pfam" id="PF00394"/>
    </source>
</evidence>
<feature type="domain" description="Plastocyanin-like" evidence="8">
    <location>
        <begin position="71"/>
        <end position="184"/>
    </location>
</feature>
<evidence type="ECO:0000256" key="4">
    <source>
        <dbReference type="ARBA" id="ARBA00023008"/>
    </source>
</evidence>
<accession>A0AAN7VCJ8</accession>
<keyword evidence="2" id="KW-0479">Metal-binding</keyword>
<evidence type="ECO:0000313" key="9">
    <source>
        <dbReference type="EMBL" id="KAK5644323.1"/>
    </source>
</evidence>
<keyword evidence="3" id="KW-0560">Oxidoreductase</keyword>
<evidence type="ECO:0000256" key="1">
    <source>
        <dbReference type="ARBA" id="ARBA00010609"/>
    </source>
</evidence>
<dbReference type="InterPro" id="IPR008972">
    <property type="entry name" value="Cupredoxin"/>
</dbReference>
<sequence length="587" mass="66012">MFAVQNVLVRIFIVLGMGAAVVTILYFTPVPDKVFLNCNRPCQDFDWPMICRVKLTLENYKTLQKYQWHSNNCSLEDDIPTTIIAVNRQVPGPTISVCENDILVVDVINKIPGQSVTMHWRGQPQVEAPMMDGVPMVTQCPISSYTTFQYKFRASRPGTHMWHAHAGAKFSDGIFGALIVNQPEKLNPFKDLYDAEEVLAISERNVDLDASRRLLINGKTEPEENVFQVDWGKRYRFRAMYSGGAASCPVTVSIDKHPLTILSLDGYPINPQQVSSVSFSKGERVDFIVTANQASNSYLLRVVSECAHNAVKIEGVVKYTEVAHEVLHRYYPKNRPTTLTLETAACESTVDRACVSGIQSMDSIPSELVQKVDETIYLGFDYMIVNDLNGTQLEKPPQKVYRMNNITFTYPSSPLLTQKEDVNKASICSSKKKPSQCNDMEICECVHIEQITLGSAVELIFADLGNDAQEAVFHLHGYQFYIVGSKQFKKRPNLDHLKKLNNQGLLLKRNFAKPVIKDTVRVPKNGVVAVRFLANNPGYWMLRDEHSEEWSRGMDVVLQVGGSCDMISKPNNFPTCGSWTGPDFFLI</sequence>
<comment type="similarity">
    <text evidence="1">Belongs to the multicopper oxidase family.</text>
</comment>
<keyword evidence="5" id="KW-1133">Transmembrane helix</keyword>
<feature type="transmembrane region" description="Helical" evidence="5">
    <location>
        <begin position="7"/>
        <end position="27"/>
    </location>
</feature>
<evidence type="ECO:0000259" key="8">
    <source>
        <dbReference type="Pfam" id="PF07732"/>
    </source>
</evidence>
<keyword evidence="10" id="KW-1185">Reference proteome</keyword>